<dbReference type="PROSITE" id="PS51186">
    <property type="entry name" value="GNAT"/>
    <property type="match status" value="1"/>
</dbReference>
<dbReference type="InterPro" id="IPR000182">
    <property type="entry name" value="GNAT_dom"/>
</dbReference>
<dbReference type="PANTHER" id="PTHR43441:SF11">
    <property type="entry name" value="RIBOSOMAL-PROTEIN-SERINE ACETYLTRANSFERASE"/>
    <property type="match status" value="1"/>
</dbReference>
<gene>
    <name evidence="2" type="ORF">FB384_002110</name>
</gene>
<dbReference type="Gene3D" id="3.40.630.30">
    <property type="match status" value="1"/>
</dbReference>
<dbReference type="EMBL" id="JACIBS010000001">
    <property type="protein sequence ID" value="MBB3663206.1"/>
    <property type="molecule type" value="Genomic_DNA"/>
</dbReference>
<accession>A0A839XT85</accession>
<keyword evidence="3" id="KW-1185">Reference proteome</keyword>
<dbReference type="Pfam" id="PF13302">
    <property type="entry name" value="Acetyltransf_3"/>
    <property type="match status" value="1"/>
</dbReference>
<dbReference type="GO" id="GO:0005737">
    <property type="term" value="C:cytoplasm"/>
    <property type="evidence" value="ECO:0007669"/>
    <property type="project" value="TreeGrafter"/>
</dbReference>
<protein>
    <submittedName>
        <fullName evidence="2">RimJ/RimL family protein N-acetyltransferase</fullName>
    </submittedName>
</protein>
<dbReference type="InterPro" id="IPR051908">
    <property type="entry name" value="Ribosomal_N-acetyltransferase"/>
</dbReference>
<comment type="caution">
    <text evidence="2">The sequence shown here is derived from an EMBL/GenBank/DDBJ whole genome shotgun (WGS) entry which is preliminary data.</text>
</comment>
<keyword evidence="2" id="KW-0808">Transferase</keyword>
<evidence type="ECO:0000313" key="2">
    <source>
        <dbReference type="EMBL" id="MBB3663206.1"/>
    </source>
</evidence>
<proteinExistence type="predicted"/>
<sequence length="219" mass="23670">MLADHFPFLGLRVRTPRLELRLPDEDQLAALAELAAGGIHEPDTMPFLTPFTDAPPDVVARSVVQHHYRMRGELTQDKWALPLTVLSGGIVVGQQSLEATEFAVTHEIGSGSWLGRDYQGTGIGTEMRAAVLHLAFAGMGAEVARSESFDDNPASARVSRKLGYADDGTARHAVLGRRRTGHRFVLTREAWERHQAVDVAIDGLEPCLPLLGADGSAAS</sequence>
<evidence type="ECO:0000259" key="1">
    <source>
        <dbReference type="PROSITE" id="PS51186"/>
    </source>
</evidence>
<name>A0A839XT85_9PSEU</name>
<dbReference type="GO" id="GO:0008999">
    <property type="term" value="F:protein-N-terminal-alanine acetyltransferase activity"/>
    <property type="evidence" value="ECO:0007669"/>
    <property type="project" value="TreeGrafter"/>
</dbReference>
<dbReference type="PANTHER" id="PTHR43441">
    <property type="entry name" value="RIBOSOMAL-PROTEIN-SERINE ACETYLTRANSFERASE"/>
    <property type="match status" value="1"/>
</dbReference>
<evidence type="ECO:0000313" key="3">
    <source>
        <dbReference type="Proteomes" id="UP000564573"/>
    </source>
</evidence>
<dbReference type="SUPFAM" id="SSF55729">
    <property type="entry name" value="Acyl-CoA N-acyltransferases (Nat)"/>
    <property type="match status" value="1"/>
</dbReference>
<reference evidence="2 3" key="1">
    <citation type="submission" date="2020-08" db="EMBL/GenBank/DDBJ databases">
        <title>Sequencing the genomes of 1000 actinobacteria strains.</title>
        <authorList>
            <person name="Klenk H.-P."/>
        </authorList>
    </citation>
    <scope>NUCLEOTIDE SEQUENCE [LARGE SCALE GENOMIC DNA]</scope>
    <source>
        <strain evidence="2 3">DSM 45267</strain>
    </source>
</reference>
<dbReference type="Proteomes" id="UP000564573">
    <property type="component" value="Unassembled WGS sequence"/>
</dbReference>
<organism evidence="2 3">
    <name type="scientific">Prauserella sediminis</name>
    <dbReference type="NCBI Taxonomy" id="577680"/>
    <lineage>
        <taxon>Bacteria</taxon>
        <taxon>Bacillati</taxon>
        <taxon>Actinomycetota</taxon>
        <taxon>Actinomycetes</taxon>
        <taxon>Pseudonocardiales</taxon>
        <taxon>Pseudonocardiaceae</taxon>
        <taxon>Prauserella</taxon>
        <taxon>Prauserella salsuginis group</taxon>
    </lineage>
</organism>
<dbReference type="GO" id="GO:1990189">
    <property type="term" value="F:protein N-terminal-serine acetyltransferase activity"/>
    <property type="evidence" value="ECO:0007669"/>
    <property type="project" value="TreeGrafter"/>
</dbReference>
<dbReference type="AlphaFoldDB" id="A0A839XT85"/>
<dbReference type="InterPro" id="IPR016181">
    <property type="entry name" value="Acyl_CoA_acyltransferase"/>
</dbReference>
<dbReference type="RefSeq" id="WP_183782131.1">
    <property type="nucleotide sequence ID" value="NZ_JACIBS010000001.1"/>
</dbReference>
<feature type="domain" description="N-acetyltransferase" evidence="1">
    <location>
        <begin position="18"/>
        <end position="189"/>
    </location>
</feature>